<sequence length="131" mass="14705">MSLFCPTCANGLLISTEGEGNKWTCQTCPYEFPITKQMTTRVRLRRKQVDDIMGGEDAWKNVDATDAPCPKCENPKAFFLQIQIRSADEPMTTFYRCTERTCGHQVSLCASAWVREGNRGPTSDETRGSRG</sequence>
<dbReference type="Proteomes" id="UP000245783">
    <property type="component" value="Unassembled WGS sequence"/>
</dbReference>
<dbReference type="SMART" id="SM00440">
    <property type="entry name" value="ZnF_C2C2"/>
    <property type="match status" value="1"/>
</dbReference>
<feature type="domain" description="TFIIS-type" evidence="13">
    <location>
        <begin position="65"/>
        <end position="107"/>
    </location>
</feature>
<dbReference type="InterPro" id="IPR001529">
    <property type="entry name" value="Zn_ribbon_RPB9"/>
</dbReference>
<evidence type="ECO:0000256" key="3">
    <source>
        <dbReference type="ARBA" id="ARBA00022478"/>
    </source>
</evidence>
<dbReference type="PANTHER" id="PTHR11239">
    <property type="entry name" value="DNA-DIRECTED RNA POLYMERASE"/>
    <property type="match status" value="1"/>
</dbReference>
<dbReference type="GO" id="GO:0008270">
    <property type="term" value="F:zinc ion binding"/>
    <property type="evidence" value="ECO:0007669"/>
    <property type="project" value="UniProtKB-KW"/>
</dbReference>
<evidence type="ECO:0000259" key="13">
    <source>
        <dbReference type="PROSITE" id="PS51133"/>
    </source>
</evidence>
<keyword evidence="15" id="KW-1185">Reference proteome</keyword>
<evidence type="ECO:0000256" key="6">
    <source>
        <dbReference type="ARBA" id="ARBA00022833"/>
    </source>
</evidence>
<dbReference type="FunCoup" id="A0A316VW55">
    <property type="interactions" value="184"/>
</dbReference>
<gene>
    <name evidence="14" type="ORF">IE81DRAFT_314731</name>
</gene>
<dbReference type="RefSeq" id="XP_025368890.1">
    <property type="nucleotide sequence ID" value="XM_025512511.1"/>
</dbReference>
<dbReference type="GeneID" id="37034381"/>
<dbReference type="GO" id="GO:0003676">
    <property type="term" value="F:nucleic acid binding"/>
    <property type="evidence" value="ECO:0007669"/>
    <property type="project" value="InterPro"/>
</dbReference>
<dbReference type="InterPro" id="IPR034014">
    <property type="entry name" value="Zn_ribbon_RPC11_C"/>
</dbReference>
<name>A0A316VW55_9BASI</name>
<keyword evidence="7 12" id="KW-0804">Transcription</keyword>
<keyword evidence="8" id="KW-0539">Nucleus</keyword>
<evidence type="ECO:0000256" key="12">
    <source>
        <dbReference type="RuleBase" id="RU003474"/>
    </source>
</evidence>
<evidence type="ECO:0000256" key="9">
    <source>
        <dbReference type="ARBA" id="ARBA00029985"/>
    </source>
</evidence>
<dbReference type="GO" id="GO:0005666">
    <property type="term" value="C:RNA polymerase III complex"/>
    <property type="evidence" value="ECO:0007669"/>
    <property type="project" value="UniProtKB-ARBA"/>
</dbReference>
<dbReference type="PANTHER" id="PTHR11239:SF12">
    <property type="entry name" value="DNA-DIRECTED RNA POLYMERASE III SUBUNIT RPC10"/>
    <property type="match status" value="1"/>
</dbReference>
<evidence type="ECO:0000256" key="5">
    <source>
        <dbReference type="ARBA" id="ARBA00022771"/>
    </source>
</evidence>
<dbReference type="PROSITE" id="PS51133">
    <property type="entry name" value="ZF_TFIIS_2"/>
    <property type="match status" value="1"/>
</dbReference>
<keyword evidence="3 12" id="KW-0240">DNA-directed RNA polymerase</keyword>
<dbReference type="InterPro" id="IPR012164">
    <property type="entry name" value="Rpa12/Rpb9/Rpc10/TFS"/>
</dbReference>
<evidence type="ECO:0000256" key="7">
    <source>
        <dbReference type="ARBA" id="ARBA00023163"/>
    </source>
</evidence>
<dbReference type="EMBL" id="KZ819388">
    <property type="protein sequence ID" value="PWN41730.1"/>
    <property type="molecule type" value="Genomic_DNA"/>
</dbReference>
<evidence type="ECO:0000256" key="10">
    <source>
        <dbReference type="ARBA" id="ARBA00078207"/>
    </source>
</evidence>
<comment type="subcellular location">
    <subcellularLocation>
        <location evidence="1">Nucleus</location>
    </subcellularLocation>
</comment>
<proteinExistence type="inferred from homology"/>
<keyword evidence="5 11" id="KW-0863">Zinc-finger</keyword>
<dbReference type="OrthoDB" id="282152at2759"/>
<evidence type="ECO:0000313" key="14">
    <source>
        <dbReference type="EMBL" id="PWN41730.1"/>
    </source>
</evidence>
<dbReference type="AlphaFoldDB" id="A0A316VW55"/>
<organism evidence="14 15">
    <name type="scientific">Ceraceosorus guamensis</name>
    <dbReference type="NCBI Taxonomy" id="1522189"/>
    <lineage>
        <taxon>Eukaryota</taxon>
        <taxon>Fungi</taxon>
        <taxon>Dikarya</taxon>
        <taxon>Basidiomycota</taxon>
        <taxon>Ustilaginomycotina</taxon>
        <taxon>Exobasidiomycetes</taxon>
        <taxon>Ceraceosorales</taxon>
        <taxon>Ceraceosoraceae</taxon>
        <taxon>Ceraceosorus</taxon>
    </lineage>
</organism>
<dbReference type="GO" id="GO:0003899">
    <property type="term" value="F:DNA-directed RNA polymerase activity"/>
    <property type="evidence" value="ECO:0007669"/>
    <property type="project" value="InterPro"/>
</dbReference>
<accession>A0A316VW55</accession>
<comment type="similarity">
    <text evidence="12">Belongs to the archaeal rpoM/eukaryotic RPA12/RPB9/RPC11 RNA polymerase family.</text>
</comment>
<dbReference type="SUPFAM" id="SSF57783">
    <property type="entry name" value="Zinc beta-ribbon"/>
    <property type="match status" value="1"/>
</dbReference>
<dbReference type="STRING" id="1522189.A0A316VW55"/>
<dbReference type="Pfam" id="PF01096">
    <property type="entry name" value="Zn_ribbon_TFIIS"/>
    <property type="match status" value="1"/>
</dbReference>
<protein>
    <recommendedName>
        <fullName evidence="2">DNA-directed RNA polymerase III subunit RPC10</fullName>
    </recommendedName>
    <alternativeName>
        <fullName evidence="10">DNA-directed RNA polymerases III 12.5 kDa polypeptide</fullName>
    </alternativeName>
    <alternativeName>
        <fullName evidence="9">RNA polymerase III subunit C11</fullName>
    </alternativeName>
</protein>
<dbReference type="GO" id="GO:0006386">
    <property type="term" value="P:termination of RNA polymerase III transcription"/>
    <property type="evidence" value="ECO:0007669"/>
    <property type="project" value="UniProtKB-ARBA"/>
</dbReference>
<keyword evidence="4 12" id="KW-0479">Metal-binding</keyword>
<evidence type="ECO:0000256" key="8">
    <source>
        <dbReference type="ARBA" id="ARBA00023242"/>
    </source>
</evidence>
<evidence type="ECO:0000256" key="4">
    <source>
        <dbReference type="ARBA" id="ARBA00022723"/>
    </source>
</evidence>
<evidence type="ECO:0000313" key="15">
    <source>
        <dbReference type="Proteomes" id="UP000245783"/>
    </source>
</evidence>
<dbReference type="InterPro" id="IPR001222">
    <property type="entry name" value="Znf_TFIIS"/>
</dbReference>
<reference evidence="14 15" key="1">
    <citation type="journal article" date="2018" name="Mol. Biol. Evol.">
        <title>Broad Genomic Sampling Reveals a Smut Pathogenic Ancestry of the Fungal Clade Ustilaginomycotina.</title>
        <authorList>
            <person name="Kijpornyongpan T."/>
            <person name="Mondo S.J."/>
            <person name="Barry K."/>
            <person name="Sandor L."/>
            <person name="Lee J."/>
            <person name="Lipzen A."/>
            <person name="Pangilinan J."/>
            <person name="LaButti K."/>
            <person name="Hainaut M."/>
            <person name="Henrissat B."/>
            <person name="Grigoriev I.V."/>
            <person name="Spatafora J.W."/>
            <person name="Aime M.C."/>
        </authorList>
    </citation>
    <scope>NUCLEOTIDE SEQUENCE [LARGE SCALE GENOMIC DNA]</scope>
    <source>
        <strain evidence="14 15">MCA 4658</strain>
    </source>
</reference>
<evidence type="ECO:0000256" key="11">
    <source>
        <dbReference type="PROSITE-ProRule" id="PRU00472"/>
    </source>
</evidence>
<dbReference type="Pfam" id="PF02150">
    <property type="entry name" value="Zn_ribbon_RPB9"/>
    <property type="match status" value="1"/>
</dbReference>
<keyword evidence="6" id="KW-0862">Zinc</keyword>
<evidence type="ECO:0000256" key="2">
    <source>
        <dbReference type="ARBA" id="ARBA00020093"/>
    </source>
</evidence>
<dbReference type="CDD" id="cd10509">
    <property type="entry name" value="Zn-ribbon_RPC11"/>
    <property type="match status" value="1"/>
</dbReference>
<evidence type="ECO:0000256" key="1">
    <source>
        <dbReference type="ARBA" id="ARBA00004123"/>
    </source>
</evidence>
<dbReference type="InParanoid" id="A0A316VW55"/>
<dbReference type="Gene3D" id="2.20.25.10">
    <property type="match status" value="1"/>
</dbReference>
<dbReference type="FunFam" id="2.20.25.10:FF:000005">
    <property type="entry name" value="DNA-directed RNA polymerase subunit"/>
    <property type="match status" value="1"/>
</dbReference>
<dbReference type="SMART" id="SM00661">
    <property type="entry name" value="RPOL9"/>
    <property type="match status" value="1"/>
</dbReference>